<evidence type="ECO:0000313" key="2">
    <source>
        <dbReference type="Proteomes" id="UP000015480"/>
    </source>
</evidence>
<proteinExistence type="predicted"/>
<gene>
    <name evidence="1" type="ORF">JCM7686_1786</name>
</gene>
<accession>S5XUJ7</accession>
<dbReference type="PATRIC" id="fig|1367847.3.peg.1769"/>
<sequence length="345" mass="37108">MDVTRRLHPMPMTAHLPLPARLPKILIRAAVLLSLALPLRADPAAPEIWAPRMAEAYLALMDAPQSERAAVEDGMRRLIASYGPVPALAENAPAAFVQAARLAREAETPATRGVMYDLARDILLTGPMLSGAPAPDVAPLADWARRDPVRAELVPGLVLAESDVAGLARLQQLEAQAGLAVLPKRPAAEIMRAAWEAQADQPLNRLLPTRFQAWAAGVEAAWPRLDRDEREAALAILLRPEVPPPALFQKVIGTEDILLWLGGIDVPLSDAERAASPELISFMEDGAFANALRRPLIALRLAQAEAEGGPGLTPATEALMRLNAWSAASGEMHSWDAHRALTQGR</sequence>
<dbReference type="Proteomes" id="UP000015480">
    <property type="component" value="Chromosome"/>
</dbReference>
<organism evidence="1 2">
    <name type="scientific">Paracoccus aminophilus JCM 7686</name>
    <dbReference type="NCBI Taxonomy" id="1367847"/>
    <lineage>
        <taxon>Bacteria</taxon>
        <taxon>Pseudomonadati</taxon>
        <taxon>Pseudomonadota</taxon>
        <taxon>Alphaproteobacteria</taxon>
        <taxon>Rhodobacterales</taxon>
        <taxon>Paracoccaceae</taxon>
        <taxon>Paracoccus</taxon>
    </lineage>
</organism>
<dbReference type="KEGG" id="pami:JCM7686_1786"/>
<evidence type="ECO:0000313" key="1">
    <source>
        <dbReference type="EMBL" id="AGT08887.1"/>
    </source>
</evidence>
<dbReference type="HOGENOM" id="CLU_803742_0_0_5"/>
<protein>
    <submittedName>
        <fullName evidence="1">Uncharacterized protein</fullName>
    </submittedName>
</protein>
<reference evidence="1 2" key="1">
    <citation type="journal article" date="2014" name="BMC Genomics">
        <title>Architecture and functions of a multipartite genome of the methylotrophic bacterium Paracoccus aminophilus JCM 7686, containing primary and secondary chromids.</title>
        <authorList>
            <person name="Dziewit L."/>
            <person name="Czarnecki J."/>
            <person name="Wibberg D."/>
            <person name="Radlinska M."/>
            <person name="Mrozek P."/>
            <person name="Szymczak M."/>
            <person name="Schluter A."/>
            <person name="Puhler A."/>
            <person name="Bartosik D."/>
        </authorList>
    </citation>
    <scope>NUCLEOTIDE SEQUENCE [LARGE SCALE GENOMIC DNA]</scope>
    <source>
        <strain evidence="1">JCM 7686</strain>
    </source>
</reference>
<keyword evidence="2" id="KW-1185">Reference proteome</keyword>
<name>S5XUJ7_PARAH</name>
<dbReference type="AlphaFoldDB" id="S5XUJ7"/>
<dbReference type="EMBL" id="CP006650">
    <property type="protein sequence ID" value="AGT08887.1"/>
    <property type="molecule type" value="Genomic_DNA"/>
</dbReference>